<evidence type="ECO:0000256" key="4">
    <source>
        <dbReference type="ARBA" id="ARBA00023267"/>
    </source>
</evidence>
<dbReference type="SUPFAM" id="SSF51230">
    <property type="entry name" value="Single hybrid motif"/>
    <property type="match status" value="1"/>
</dbReference>
<reference evidence="8" key="1">
    <citation type="journal article" date="2018" name="Nat. Microbiol.">
        <title>Leveraging single-cell genomics to expand the fungal tree of life.</title>
        <authorList>
            <person name="Ahrendt S.R."/>
            <person name="Quandt C.A."/>
            <person name="Ciobanu D."/>
            <person name="Clum A."/>
            <person name="Salamov A."/>
            <person name="Andreopoulos B."/>
            <person name="Cheng J.F."/>
            <person name="Woyke T."/>
            <person name="Pelin A."/>
            <person name="Henrissat B."/>
            <person name="Reynolds N.K."/>
            <person name="Benny G.L."/>
            <person name="Smith M.E."/>
            <person name="James T.Y."/>
            <person name="Grigoriev I.V."/>
        </authorList>
    </citation>
    <scope>NUCLEOTIDE SEQUENCE [LARGE SCALE GENOMIC DNA]</scope>
</reference>
<dbReference type="Gene3D" id="3.30.470.20">
    <property type="entry name" value="ATP-grasp fold, B domain"/>
    <property type="match status" value="1"/>
</dbReference>
<dbReference type="SMART" id="SM00878">
    <property type="entry name" value="Biotin_carb_C"/>
    <property type="match status" value="1"/>
</dbReference>
<evidence type="ECO:0000259" key="6">
    <source>
        <dbReference type="PROSITE" id="PS50979"/>
    </source>
</evidence>
<dbReference type="InterPro" id="IPR050856">
    <property type="entry name" value="Biotin_carboxylase_complex"/>
</dbReference>
<evidence type="ECO:0000313" key="7">
    <source>
        <dbReference type="EMBL" id="RKP13451.1"/>
    </source>
</evidence>
<dbReference type="FunFam" id="2.40.50.100:FF:000003">
    <property type="entry name" value="Acetyl-CoA carboxylase biotin carboxyl carrier protein"/>
    <property type="match status" value="1"/>
</dbReference>
<dbReference type="CDD" id="cd06850">
    <property type="entry name" value="biotinyl_domain"/>
    <property type="match status" value="1"/>
</dbReference>
<keyword evidence="8" id="KW-1185">Reference proteome</keyword>
<evidence type="ECO:0000259" key="5">
    <source>
        <dbReference type="PROSITE" id="PS50968"/>
    </source>
</evidence>
<dbReference type="AlphaFoldDB" id="A0A4P9Y5I2"/>
<dbReference type="EMBL" id="KZ988016">
    <property type="protein sequence ID" value="RKP13451.1"/>
    <property type="molecule type" value="Genomic_DNA"/>
</dbReference>
<evidence type="ECO:0000313" key="8">
    <source>
        <dbReference type="Proteomes" id="UP000267251"/>
    </source>
</evidence>
<dbReference type="InterPro" id="IPR000089">
    <property type="entry name" value="Biotin_lipoyl"/>
</dbReference>
<proteinExistence type="predicted"/>
<dbReference type="PANTHER" id="PTHR18866:SF33">
    <property type="entry name" value="METHYLCROTONOYL-COA CARBOXYLASE SUBUNIT ALPHA, MITOCHONDRIAL-RELATED"/>
    <property type="match status" value="1"/>
</dbReference>
<dbReference type="PROSITE" id="PS50979">
    <property type="entry name" value="BC"/>
    <property type="match status" value="1"/>
</dbReference>
<dbReference type="Gene3D" id="2.40.50.100">
    <property type="match status" value="1"/>
</dbReference>
<evidence type="ECO:0000256" key="2">
    <source>
        <dbReference type="ARBA" id="ARBA00022741"/>
    </source>
</evidence>
<dbReference type="GO" id="GO:0005524">
    <property type="term" value="F:ATP binding"/>
    <property type="evidence" value="ECO:0007669"/>
    <property type="project" value="UniProtKB-KW"/>
</dbReference>
<dbReference type="InterPro" id="IPR001882">
    <property type="entry name" value="Biotin_BS"/>
</dbReference>
<dbReference type="PROSITE" id="PS50968">
    <property type="entry name" value="BIOTINYL_LIPOYL"/>
    <property type="match status" value="1"/>
</dbReference>
<dbReference type="GO" id="GO:0005739">
    <property type="term" value="C:mitochondrion"/>
    <property type="evidence" value="ECO:0007669"/>
    <property type="project" value="TreeGrafter"/>
</dbReference>
<feature type="domain" description="Lipoyl-binding" evidence="5">
    <location>
        <begin position="293"/>
        <end position="369"/>
    </location>
</feature>
<feature type="domain" description="Biotin carboxylation" evidence="6">
    <location>
        <begin position="1"/>
        <end position="150"/>
    </location>
</feature>
<dbReference type="SUPFAM" id="SSF51246">
    <property type="entry name" value="Rudiment single hybrid motif"/>
    <property type="match status" value="1"/>
</dbReference>
<protein>
    <submittedName>
        <fullName evidence="7">Rudiment single hybrid motif-containing protein</fullName>
    </submittedName>
</protein>
<dbReference type="Gene3D" id="3.30.700.40">
    <property type="match status" value="1"/>
</dbReference>
<gene>
    <name evidence="7" type="ORF">BJ684DRAFT_20058</name>
</gene>
<evidence type="ECO:0000256" key="1">
    <source>
        <dbReference type="ARBA" id="ARBA00022598"/>
    </source>
</evidence>
<accession>A0A4P9Y5I2</accession>
<evidence type="ECO:0000256" key="3">
    <source>
        <dbReference type="ARBA" id="ARBA00022840"/>
    </source>
</evidence>
<keyword evidence="2" id="KW-0547">Nucleotide-binding</keyword>
<dbReference type="Pfam" id="PF00364">
    <property type="entry name" value="Biotin_lipoyl"/>
    <property type="match status" value="1"/>
</dbReference>
<dbReference type="PANTHER" id="PTHR18866">
    <property type="entry name" value="CARBOXYLASE:PYRUVATE/ACETYL-COA/PROPIONYL-COA CARBOXYLASE"/>
    <property type="match status" value="1"/>
</dbReference>
<dbReference type="OrthoDB" id="196847at2759"/>
<dbReference type="Proteomes" id="UP000267251">
    <property type="component" value="Unassembled WGS sequence"/>
</dbReference>
<organism evidence="7 8">
    <name type="scientific">Piptocephalis cylindrospora</name>
    <dbReference type="NCBI Taxonomy" id="1907219"/>
    <lineage>
        <taxon>Eukaryota</taxon>
        <taxon>Fungi</taxon>
        <taxon>Fungi incertae sedis</taxon>
        <taxon>Zoopagomycota</taxon>
        <taxon>Zoopagomycotina</taxon>
        <taxon>Zoopagomycetes</taxon>
        <taxon>Zoopagales</taxon>
        <taxon>Piptocephalidaceae</taxon>
        <taxon>Piptocephalis</taxon>
    </lineage>
</organism>
<dbReference type="PROSITE" id="PS00188">
    <property type="entry name" value="BIOTIN"/>
    <property type="match status" value="1"/>
</dbReference>
<dbReference type="GO" id="GO:0004485">
    <property type="term" value="F:methylcrotonoyl-CoA carboxylase activity"/>
    <property type="evidence" value="ECO:0007669"/>
    <property type="project" value="TreeGrafter"/>
</dbReference>
<dbReference type="InterPro" id="IPR011053">
    <property type="entry name" value="Single_hybrid_motif"/>
</dbReference>
<keyword evidence="4" id="KW-0092">Biotin</keyword>
<keyword evidence="3" id="KW-0067">ATP-binding</keyword>
<keyword evidence="1" id="KW-0436">Ligase</keyword>
<sequence length="379" mass="41325">MITGTDLVHWQLRVAAGNALPMEQADIPMRGHAIEARIYAENPKKNFVPDTGKLLRLRPPHTHITPTRSVRVDTGVEEGGEVSVHYDPMIAKLIVHGPDRPEALRMMDKALGDYQVAGLSTNIEFLRNIVTHPDFLAGEVETGFIPKHSKELFPPEESKDFPVKTVGKAMLSLLLQQEQGYVGASPPQEDPYSPFSSVKSWRLGHPSSRTLTCLWEGMKAHVTLTRLDRPDSFYDLSVEVEGNPDMNCTYSRIFARLEKGPDAQGLTRIEMEGSEAEGMGVRSNVTLIGGGGDGGAGGAGNVLSPMPCKLTQVLVKAGQKVSAGDALVVVEAMKMEHVVKAPKDGVVERVVYEEIGCLIPEKKVLVTFHSSEEVVKEDA</sequence>
<dbReference type="InterPro" id="IPR011054">
    <property type="entry name" value="Rudment_hybrid_motif"/>
</dbReference>
<dbReference type="InterPro" id="IPR011764">
    <property type="entry name" value="Biotin_carboxylation_dom"/>
</dbReference>
<dbReference type="Pfam" id="PF02785">
    <property type="entry name" value="Biotin_carb_C"/>
    <property type="match status" value="1"/>
</dbReference>
<dbReference type="InterPro" id="IPR005482">
    <property type="entry name" value="Biotin_COase_C"/>
</dbReference>
<name>A0A4P9Y5I2_9FUNG</name>